<dbReference type="GO" id="GO:0046872">
    <property type="term" value="F:metal ion binding"/>
    <property type="evidence" value="ECO:0007669"/>
    <property type="project" value="UniProtKB-KW"/>
</dbReference>
<gene>
    <name evidence="5" type="ORF">M408DRAFT_212836</name>
</gene>
<evidence type="ECO:0000256" key="3">
    <source>
        <dbReference type="ARBA" id="ARBA00022833"/>
    </source>
</evidence>
<keyword evidence="4" id="KW-0472">Membrane</keyword>
<dbReference type="PANTHER" id="PTHR42813:SF1">
    <property type="entry name" value="DEHYDROGENASE, PUTATIVE (AFU_ORTHOLOGUE AFUA_5G03930)-RELATED"/>
    <property type="match status" value="1"/>
</dbReference>
<feature type="transmembrane region" description="Helical" evidence="4">
    <location>
        <begin position="78"/>
        <end position="95"/>
    </location>
</feature>
<dbReference type="Gene3D" id="3.40.50.720">
    <property type="entry name" value="NAD(P)-binding Rossmann-like Domain"/>
    <property type="match status" value="1"/>
</dbReference>
<evidence type="ECO:0008006" key="7">
    <source>
        <dbReference type="Google" id="ProtNLM"/>
    </source>
</evidence>
<dbReference type="InterPro" id="IPR036291">
    <property type="entry name" value="NAD(P)-bd_dom_sf"/>
</dbReference>
<dbReference type="AlphaFoldDB" id="A0A0C2WG13"/>
<comment type="cofactor">
    <cofactor evidence="1">
        <name>Zn(2+)</name>
        <dbReference type="ChEBI" id="CHEBI:29105"/>
    </cofactor>
</comment>
<organism evidence="5 6">
    <name type="scientific">Serendipita vermifera MAFF 305830</name>
    <dbReference type="NCBI Taxonomy" id="933852"/>
    <lineage>
        <taxon>Eukaryota</taxon>
        <taxon>Fungi</taxon>
        <taxon>Dikarya</taxon>
        <taxon>Basidiomycota</taxon>
        <taxon>Agaricomycotina</taxon>
        <taxon>Agaricomycetes</taxon>
        <taxon>Sebacinales</taxon>
        <taxon>Serendipitaceae</taxon>
        <taxon>Serendipita</taxon>
    </lineage>
</organism>
<dbReference type="HOGENOM" id="CLU_1482867_0_0_1"/>
<keyword evidence="6" id="KW-1185">Reference proteome</keyword>
<protein>
    <recommendedName>
        <fullName evidence="7">Alcohol dehydrogenase-like C-terminal domain-containing protein</fullName>
    </recommendedName>
</protein>
<dbReference type="PANTHER" id="PTHR42813">
    <property type="entry name" value="ZINC-TYPE ALCOHOL DEHYDROGENASE-LIKE"/>
    <property type="match status" value="1"/>
</dbReference>
<proteinExistence type="predicted"/>
<evidence type="ECO:0000256" key="2">
    <source>
        <dbReference type="ARBA" id="ARBA00022723"/>
    </source>
</evidence>
<dbReference type="EMBL" id="KN824315">
    <property type="protein sequence ID" value="KIM25368.1"/>
    <property type="molecule type" value="Genomic_DNA"/>
</dbReference>
<accession>A0A0C2WG13</accession>
<reference evidence="5 6" key="1">
    <citation type="submission" date="2014-04" db="EMBL/GenBank/DDBJ databases">
        <authorList>
            <consortium name="DOE Joint Genome Institute"/>
            <person name="Kuo A."/>
            <person name="Zuccaro A."/>
            <person name="Kohler A."/>
            <person name="Nagy L.G."/>
            <person name="Floudas D."/>
            <person name="Copeland A."/>
            <person name="Barry K.W."/>
            <person name="Cichocki N."/>
            <person name="Veneault-Fourrey C."/>
            <person name="LaButti K."/>
            <person name="Lindquist E.A."/>
            <person name="Lipzen A."/>
            <person name="Lundell T."/>
            <person name="Morin E."/>
            <person name="Murat C."/>
            <person name="Sun H."/>
            <person name="Tunlid A."/>
            <person name="Henrissat B."/>
            <person name="Grigoriev I.V."/>
            <person name="Hibbett D.S."/>
            <person name="Martin F."/>
            <person name="Nordberg H.P."/>
            <person name="Cantor M.N."/>
            <person name="Hua S.X."/>
        </authorList>
    </citation>
    <scope>NUCLEOTIDE SEQUENCE [LARGE SCALE GENOMIC DNA]</scope>
    <source>
        <strain evidence="5 6">MAFF 305830</strain>
    </source>
</reference>
<keyword evidence="4" id="KW-0812">Transmembrane</keyword>
<evidence type="ECO:0000313" key="5">
    <source>
        <dbReference type="EMBL" id="KIM25368.1"/>
    </source>
</evidence>
<dbReference type="OrthoDB" id="3941538at2759"/>
<dbReference type="Proteomes" id="UP000054097">
    <property type="component" value="Unassembled WGS sequence"/>
</dbReference>
<dbReference type="STRING" id="933852.A0A0C2WG13"/>
<evidence type="ECO:0000256" key="1">
    <source>
        <dbReference type="ARBA" id="ARBA00001947"/>
    </source>
</evidence>
<name>A0A0C2WG13_SERVB</name>
<reference evidence="6" key="2">
    <citation type="submission" date="2015-01" db="EMBL/GenBank/DDBJ databases">
        <title>Evolutionary Origins and Diversification of the Mycorrhizal Mutualists.</title>
        <authorList>
            <consortium name="DOE Joint Genome Institute"/>
            <consortium name="Mycorrhizal Genomics Consortium"/>
            <person name="Kohler A."/>
            <person name="Kuo A."/>
            <person name="Nagy L.G."/>
            <person name="Floudas D."/>
            <person name="Copeland A."/>
            <person name="Barry K.W."/>
            <person name="Cichocki N."/>
            <person name="Veneault-Fourrey C."/>
            <person name="LaButti K."/>
            <person name="Lindquist E.A."/>
            <person name="Lipzen A."/>
            <person name="Lundell T."/>
            <person name="Morin E."/>
            <person name="Murat C."/>
            <person name="Riley R."/>
            <person name="Ohm R."/>
            <person name="Sun H."/>
            <person name="Tunlid A."/>
            <person name="Henrissat B."/>
            <person name="Grigoriev I.V."/>
            <person name="Hibbett D.S."/>
            <person name="Martin F."/>
        </authorList>
    </citation>
    <scope>NUCLEOTIDE SEQUENCE [LARGE SCALE GENOMIC DNA]</scope>
    <source>
        <strain evidence="6">MAFF 305830</strain>
    </source>
</reference>
<dbReference type="Gene3D" id="3.90.180.10">
    <property type="entry name" value="Medium-chain alcohol dehydrogenases, catalytic domain"/>
    <property type="match status" value="1"/>
</dbReference>
<evidence type="ECO:0000256" key="4">
    <source>
        <dbReference type="SAM" id="Phobius"/>
    </source>
</evidence>
<keyword evidence="2" id="KW-0479">Metal-binding</keyword>
<keyword evidence="3" id="KW-0862">Zinc</keyword>
<evidence type="ECO:0000313" key="6">
    <source>
        <dbReference type="Proteomes" id="UP000054097"/>
    </source>
</evidence>
<sequence length="182" mass="20258">MWSAKTPTLVWLAVRHNTCVCHIQPNQSSRCGRKRQPASSHYITPTDTRHRLALFLSDVPCTAYHAVIRVDVRKGDTVAIWSLCTVGLLAAYFAFQKGASRVIGIDNNWRLEYGKANLPKLETINFSDIPSGSSVSTELRKIVDEGVDRAIDGAAGEYQRASVTRWKLARGAKMIRVKSSTR</sequence>
<keyword evidence="4" id="KW-1133">Transmembrane helix</keyword>
<dbReference type="SUPFAM" id="SSF51735">
    <property type="entry name" value="NAD(P)-binding Rossmann-fold domains"/>
    <property type="match status" value="1"/>
</dbReference>